<dbReference type="PANTHER" id="PTHR38038">
    <property type="entry name" value="PENICILLIN-BINDING PROTEIN ACTIVATOR LPOA"/>
    <property type="match status" value="1"/>
</dbReference>
<dbReference type="OrthoDB" id="6708821at2"/>
<gene>
    <name evidence="3" type="ORF">SAMN05660443_1289</name>
</gene>
<proteinExistence type="predicted"/>
<dbReference type="Gene3D" id="3.40.50.2300">
    <property type="match status" value="2"/>
</dbReference>
<sequence>MLNKLSAHRPMLLLLVVFMLLVGCATAPQPSEEAEDLAISHQDPEVEAQLLRLEAAQILAQEGNYQQSLELVQSIQLHLLPAEERWRLLVLAAENALALDDGRQALRQINRISQSLEQTSLEQEYQLAGYRSAAFEITGHFVAALQQSYSQTLIAPNLEKQEEAQNRLWQQLNQLSGEQLNNLVSRERQAGLRGWIELAQVRQQTTENFEAFQSLMDNWTERWPNHPARQNLPEDLELLAELSRRQVQHLGVFLPSSGPLAEAAQAIRNALIARHIRAGEEGQFQPQISFYDTQSGSLDELYQQAKRDQVEVIIGPLAKSRVDLLERRSNLPLPTLALNYGNDPEFPNRDLFQFGLSAENEARQVAQKAWQSGFRRALSLTPEGDWGTRVEASFIKAWEELGGEITHTRQYGEGRSLDSALRQLLEVQLSQQRHQNLTRLLGQRPHFVARPREDSDFLFLHANTATGRQVKPALSFLLASGLPVMATSSIYSGTPNPSQDRDMNEIAFADITWYLAPEDELQKRIREAWPSSMNRYGRLYAMGVDAYLLAQRMELLEALPESRLDGATGRLGHQHRRIERELQWAQFIAGRPQPLPENAFEQQQLVDQLILD</sequence>
<dbReference type="GO" id="GO:0030234">
    <property type="term" value="F:enzyme regulator activity"/>
    <property type="evidence" value="ECO:0007669"/>
    <property type="project" value="TreeGrafter"/>
</dbReference>
<dbReference type="AlphaFoldDB" id="A0A1I1FYM3"/>
<evidence type="ECO:0000256" key="2">
    <source>
        <dbReference type="SAM" id="SignalP"/>
    </source>
</evidence>
<evidence type="ECO:0008006" key="5">
    <source>
        <dbReference type="Google" id="ProtNLM"/>
    </source>
</evidence>
<dbReference type="GO" id="GO:0009252">
    <property type="term" value="P:peptidoglycan biosynthetic process"/>
    <property type="evidence" value="ECO:0007669"/>
    <property type="project" value="TreeGrafter"/>
</dbReference>
<dbReference type="CDD" id="cd06339">
    <property type="entry name" value="PBP1_YraM_LppC_lipoprotein-like"/>
    <property type="match status" value="1"/>
</dbReference>
<evidence type="ECO:0000256" key="1">
    <source>
        <dbReference type="ARBA" id="ARBA00023136"/>
    </source>
</evidence>
<keyword evidence="4" id="KW-1185">Reference proteome</keyword>
<dbReference type="InterPro" id="IPR028082">
    <property type="entry name" value="Peripla_BP_I"/>
</dbReference>
<dbReference type="PANTHER" id="PTHR38038:SF1">
    <property type="entry name" value="PENICILLIN-BINDING PROTEIN ACTIVATOR LPOA"/>
    <property type="match status" value="1"/>
</dbReference>
<name>A0A1I1FYM3_9GAMM</name>
<dbReference type="EMBL" id="FOLH01000002">
    <property type="protein sequence ID" value="SFC04395.1"/>
    <property type="molecule type" value="Genomic_DNA"/>
</dbReference>
<dbReference type="Pfam" id="PF04348">
    <property type="entry name" value="LppC"/>
    <property type="match status" value="1"/>
</dbReference>
<keyword evidence="1" id="KW-0472">Membrane</keyword>
<evidence type="ECO:0000313" key="3">
    <source>
        <dbReference type="EMBL" id="SFC04395.1"/>
    </source>
</evidence>
<feature type="signal peptide" evidence="2">
    <location>
        <begin position="1"/>
        <end position="27"/>
    </location>
</feature>
<dbReference type="SUPFAM" id="SSF53822">
    <property type="entry name" value="Periplasmic binding protein-like I"/>
    <property type="match status" value="1"/>
</dbReference>
<feature type="chain" id="PRO_5011583267" description="Penicillin-binding protein activator" evidence="2">
    <location>
        <begin position="28"/>
        <end position="612"/>
    </location>
</feature>
<dbReference type="Gene3D" id="1.25.40.650">
    <property type="match status" value="1"/>
</dbReference>
<evidence type="ECO:0000313" key="4">
    <source>
        <dbReference type="Proteomes" id="UP000199058"/>
    </source>
</evidence>
<reference evidence="3 4" key="1">
    <citation type="submission" date="2016-10" db="EMBL/GenBank/DDBJ databases">
        <authorList>
            <person name="de Groot N.N."/>
        </authorList>
    </citation>
    <scope>NUCLEOTIDE SEQUENCE [LARGE SCALE GENOMIC DNA]</scope>
    <source>
        <strain evidence="3 4">DSM 18438</strain>
    </source>
</reference>
<dbReference type="GO" id="GO:0031241">
    <property type="term" value="C:periplasmic side of cell outer membrane"/>
    <property type="evidence" value="ECO:0007669"/>
    <property type="project" value="TreeGrafter"/>
</dbReference>
<organism evidence="3 4">
    <name type="scientific">Marinospirillum celere</name>
    <dbReference type="NCBI Taxonomy" id="1122252"/>
    <lineage>
        <taxon>Bacteria</taxon>
        <taxon>Pseudomonadati</taxon>
        <taxon>Pseudomonadota</taxon>
        <taxon>Gammaproteobacteria</taxon>
        <taxon>Oceanospirillales</taxon>
        <taxon>Oceanospirillaceae</taxon>
        <taxon>Marinospirillum</taxon>
    </lineage>
</organism>
<keyword evidence="2" id="KW-0732">Signal</keyword>
<accession>A0A1I1FYM3</accession>
<dbReference type="InterPro" id="IPR007443">
    <property type="entry name" value="LpoA"/>
</dbReference>
<protein>
    <recommendedName>
        <fullName evidence="5">Penicillin-binding protein activator</fullName>
    </recommendedName>
</protein>
<dbReference type="PROSITE" id="PS51257">
    <property type="entry name" value="PROKAR_LIPOPROTEIN"/>
    <property type="match status" value="1"/>
</dbReference>
<dbReference type="STRING" id="1122252.SAMN05660443_1289"/>
<dbReference type="Proteomes" id="UP000199058">
    <property type="component" value="Unassembled WGS sequence"/>
</dbReference>